<accession>A0A6J5LTM8</accession>
<sequence length="211" mass="24456">MIINAQYFQTKELYIPNSVAQPSIGSVLPSATAQLNEEIESIEQSLLLDILGYEQLQELMAQFDEDGNWVEDPIQKWVDLVDGVDDWKGLRYTIGTKKISLIAYYVFFYYLGTDFQTYSTTGMQIPRAENSLYNNPSVKQTTVWNKFIRMYIGDVRYGLPVLENNWNGDFLNFSGKVIGNEVSLYDYLMKNRDLYDTTYFTVKTHINYMGL</sequence>
<evidence type="ECO:0000313" key="1">
    <source>
        <dbReference type="EMBL" id="CAB4136356.1"/>
    </source>
</evidence>
<proteinExistence type="predicted"/>
<protein>
    <submittedName>
        <fullName evidence="1">Uncharacterized protein</fullName>
    </submittedName>
</protein>
<dbReference type="EMBL" id="LR796313">
    <property type="protein sequence ID" value="CAB4136356.1"/>
    <property type="molecule type" value="Genomic_DNA"/>
</dbReference>
<gene>
    <name evidence="1" type="ORF">UFOVP299_59</name>
</gene>
<reference evidence="1" key="1">
    <citation type="submission" date="2020-04" db="EMBL/GenBank/DDBJ databases">
        <authorList>
            <person name="Chiriac C."/>
            <person name="Salcher M."/>
            <person name="Ghai R."/>
            <person name="Kavagutti S V."/>
        </authorList>
    </citation>
    <scope>NUCLEOTIDE SEQUENCE</scope>
</reference>
<organism evidence="1">
    <name type="scientific">uncultured Caudovirales phage</name>
    <dbReference type="NCBI Taxonomy" id="2100421"/>
    <lineage>
        <taxon>Viruses</taxon>
        <taxon>Duplodnaviria</taxon>
        <taxon>Heunggongvirae</taxon>
        <taxon>Uroviricota</taxon>
        <taxon>Caudoviricetes</taxon>
        <taxon>Peduoviridae</taxon>
        <taxon>Maltschvirus</taxon>
        <taxon>Maltschvirus maltsch</taxon>
    </lineage>
</organism>
<name>A0A6J5LTM8_9CAUD</name>